<organism evidence="4 5">
    <name type="scientific">Paenibacillus chartarius</name>
    <dbReference type="NCBI Taxonomy" id="747481"/>
    <lineage>
        <taxon>Bacteria</taxon>
        <taxon>Bacillati</taxon>
        <taxon>Bacillota</taxon>
        <taxon>Bacilli</taxon>
        <taxon>Bacillales</taxon>
        <taxon>Paenibacillaceae</taxon>
        <taxon>Paenibacillus</taxon>
    </lineage>
</organism>
<dbReference type="PANTHER" id="PTHR30061">
    <property type="entry name" value="MALTOSE-BINDING PERIPLASMIC PROTEIN"/>
    <property type="match status" value="1"/>
</dbReference>
<dbReference type="RefSeq" id="WP_377473165.1">
    <property type="nucleotide sequence ID" value="NZ_JBHLWN010000102.1"/>
</dbReference>
<dbReference type="Gene3D" id="3.40.190.10">
    <property type="entry name" value="Periplasmic binding protein-like II"/>
    <property type="match status" value="1"/>
</dbReference>
<dbReference type="SUPFAM" id="SSF53850">
    <property type="entry name" value="Periplasmic binding protein-like II"/>
    <property type="match status" value="1"/>
</dbReference>
<reference evidence="4 5" key="1">
    <citation type="submission" date="2024-09" db="EMBL/GenBank/DDBJ databases">
        <authorList>
            <person name="Sun Q."/>
            <person name="Mori K."/>
        </authorList>
    </citation>
    <scope>NUCLEOTIDE SEQUENCE [LARGE SCALE GENOMIC DNA]</scope>
    <source>
        <strain evidence="4 5">CCM 7759</strain>
    </source>
</reference>
<dbReference type="InterPro" id="IPR006059">
    <property type="entry name" value="SBP"/>
</dbReference>
<proteinExistence type="inferred from homology"/>
<protein>
    <submittedName>
        <fullName evidence="4">Extracellular solute-binding protein</fullName>
    </submittedName>
</protein>
<comment type="caution">
    <text evidence="4">The sequence shown here is derived from an EMBL/GenBank/DDBJ whole genome shotgun (WGS) entry which is preliminary data.</text>
</comment>
<dbReference type="PROSITE" id="PS51257">
    <property type="entry name" value="PROKAR_LIPOPROTEIN"/>
    <property type="match status" value="1"/>
</dbReference>
<keyword evidence="3" id="KW-0732">Signal</keyword>
<evidence type="ECO:0000256" key="2">
    <source>
        <dbReference type="ARBA" id="ARBA00022448"/>
    </source>
</evidence>
<evidence type="ECO:0000313" key="5">
    <source>
        <dbReference type="Proteomes" id="UP001589776"/>
    </source>
</evidence>
<accession>A0ABV6DST3</accession>
<dbReference type="Pfam" id="PF01547">
    <property type="entry name" value="SBP_bac_1"/>
    <property type="match status" value="1"/>
</dbReference>
<dbReference type="PANTHER" id="PTHR30061:SF50">
    <property type="entry name" value="MALTOSE_MALTODEXTRIN-BINDING PERIPLASMIC PROTEIN"/>
    <property type="match status" value="1"/>
</dbReference>
<comment type="similarity">
    <text evidence="1">Belongs to the bacterial solute-binding protein 1 family.</text>
</comment>
<dbReference type="Proteomes" id="UP001589776">
    <property type="component" value="Unassembled WGS sequence"/>
</dbReference>
<keyword evidence="2" id="KW-0813">Transport</keyword>
<evidence type="ECO:0000313" key="4">
    <source>
        <dbReference type="EMBL" id="MFC0215705.1"/>
    </source>
</evidence>
<evidence type="ECO:0000256" key="1">
    <source>
        <dbReference type="ARBA" id="ARBA00008520"/>
    </source>
</evidence>
<dbReference type="EMBL" id="JBHLWN010000102">
    <property type="protein sequence ID" value="MFC0215705.1"/>
    <property type="molecule type" value="Genomic_DNA"/>
</dbReference>
<keyword evidence="5" id="KW-1185">Reference proteome</keyword>
<evidence type="ECO:0000256" key="3">
    <source>
        <dbReference type="ARBA" id="ARBA00022729"/>
    </source>
</evidence>
<name>A0ABV6DST3_9BACL</name>
<sequence length="435" mass="48499">MAAILLKRTCVRISMCIILLATVGCREGGAGQDTPVRSEAGEQIRITLWTPLSGGDGIFMHELVTAYNKENKDGVTVDVVNNKSEEYYTKLPTAIVTEEAPDVAIIHASRYAQYIRNGFIDAIDDYAPGGGVRWEDLNPHVLSGTMMKGKHYSIPLDTHFTVLFYNKKLLRAAGLLDEADRPIIEPGPDGFMHFLETIRKRLPNDVAPLSVPSLRLDPYWLWWSFYNQMDGGGAMYANDGRSSAINNPAALKAMNYVYSLYKSGLIPPNVSDSQKLFVEGQAATLIQGVWGTGGIELTPGLEFGAMELPQLFDRPASWGDSHTFAFPRKEQIDVRKRMASVKFAYWVAQHGDLWAKAGHVPASYTALSSDAYQSLRFRPGYAAAAEHVRYFPSQPMQGEINDWMVKEFMRMLAGQLSPEELLRHAETMINEKVRP</sequence>
<gene>
    <name evidence="4" type="ORF">ACFFK0_25230</name>
</gene>